<feature type="region of interest" description="Disordered" evidence="1">
    <location>
        <begin position="1"/>
        <end position="57"/>
    </location>
</feature>
<name>A0AAX6DQA7_IRIPA</name>
<dbReference type="EMBL" id="JANAVB010042619">
    <property type="protein sequence ID" value="KAJ6793868.1"/>
    <property type="molecule type" value="Genomic_DNA"/>
</dbReference>
<proteinExistence type="predicted"/>
<protein>
    <submittedName>
        <fullName evidence="3">Formin-like protein 18 isoform X1</fullName>
    </submittedName>
</protein>
<evidence type="ECO:0000313" key="2">
    <source>
        <dbReference type="EMBL" id="KAJ6793868.1"/>
    </source>
</evidence>
<evidence type="ECO:0000313" key="4">
    <source>
        <dbReference type="Proteomes" id="UP001140949"/>
    </source>
</evidence>
<reference evidence="3" key="1">
    <citation type="journal article" date="2023" name="GigaByte">
        <title>Genome assembly of the bearded iris, Iris pallida Lam.</title>
        <authorList>
            <person name="Bruccoleri R.E."/>
            <person name="Oakeley E.J."/>
            <person name="Faust A.M.E."/>
            <person name="Altorfer M."/>
            <person name="Dessus-Babus S."/>
            <person name="Burckhardt D."/>
            <person name="Oertli M."/>
            <person name="Naumann U."/>
            <person name="Petersen F."/>
            <person name="Wong J."/>
        </authorList>
    </citation>
    <scope>NUCLEOTIDE SEQUENCE</scope>
    <source>
        <strain evidence="3">GSM-AAB239-AS_SAM_17_03QT</strain>
    </source>
</reference>
<feature type="compositionally biased region" description="Basic residues" evidence="1">
    <location>
        <begin position="1"/>
        <end position="12"/>
    </location>
</feature>
<feature type="region of interest" description="Disordered" evidence="1">
    <location>
        <begin position="69"/>
        <end position="94"/>
    </location>
</feature>
<feature type="compositionally biased region" description="Basic residues" evidence="1">
    <location>
        <begin position="46"/>
        <end position="57"/>
    </location>
</feature>
<evidence type="ECO:0000256" key="1">
    <source>
        <dbReference type="SAM" id="MobiDB-lite"/>
    </source>
</evidence>
<keyword evidence="4" id="KW-1185">Reference proteome</keyword>
<organism evidence="3 4">
    <name type="scientific">Iris pallida</name>
    <name type="common">Sweet iris</name>
    <dbReference type="NCBI Taxonomy" id="29817"/>
    <lineage>
        <taxon>Eukaryota</taxon>
        <taxon>Viridiplantae</taxon>
        <taxon>Streptophyta</taxon>
        <taxon>Embryophyta</taxon>
        <taxon>Tracheophyta</taxon>
        <taxon>Spermatophyta</taxon>
        <taxon>Magnoliopsida</taxon>
        <taxon>Liliopsida</taxon>
        <taxon>Asparagales</taxon>
        <taxon>Iridaceae</taxon>
        <taxon>Iridoideae</taxon>
        <taxon>Irideae</taxon>
        <taxon>Iris</taxon>
    </lineage>
</organism>
<reference evidence="3" key="2">
    <citation type="submission" date="2023-04" db="EMBL/GenBank/DDBJ databases">
        <authorList>
            <person name="Bruccoleri R.E."/>
            <person name="Oakeley E.J."/>
            <person name="Faust A.-M."/>
            <person name="Dessus-Babus S."/>
            <person name="Altorfer M."/>
            <person name="Burckhardt D."/>
            <person name="Oertli M."/>
            <person name="Naumann U."/>
            <person name="Petersen F."/>
            <person name="Wong J."/>
        </authorList>
    </citation>
    <scope>NUCLEOTIDE SEQUENCE</scope>
    <source>
        <strain evidence="3">GSM-AAB239-AS_SAM_17_03QT</strain>
        <tissue evidence="3">Leaf</tissue>
    </source>
</reference>
<accession>A0AAX6DQA7</accession>
<sequence>MARHFLRQHHAMPGRPDEPSPAELAARSPARAGQHSGSSHGCMARARGRRRRRRRPLWLRRTLPWVAPFPANSGLPSRGGQRPPGRAVEAISAF</sequence>
<evidence type="ECO:0000313" key="3">
    <source>
        <dbReference type="EMBL" id="KAJ6793869.1"/>
    </source>
</evidence>
<gene>
    <name evidence="2" type="ORF">M6B38_233995</name>
    <name evidence="3" type="ORF">M6B38_234000</name>
</gene>
<dbReference type="EMBL" id="JANAVB010042619">
    <property type="protein sequence ID" value="KAJ6793869.1"/>
    <property type="molecule type" value="Genomic_DNA"/>
</dbReference>
<dbReference type="AlphaFoldDB" id="A0AAX6DQA7"/>
<comment type="caution">
    <text evidence="3">The sequence shown here is derived from an EMBL/GenBank/DDBJ whole genome shotgun (WGS) entry which is preliminary data.</text>
</comment>
<dbReference type="Proteomes" id="UP001140949">
    <property type="component" value="Unassembled WGS sequence"/>
</dbReference>